<dbReference type="Proteomes" id="UP000481621">
    <property type="component" value="Unassembled WGS sequence"/>
</dbReference>
<name>A0A6B3TK49_9BACI</name>
<sequence>MEKKIFAEQFEALLEKYSELLVGTTDEEIKEKVKAWAMYTHIAKSMPQLVNHWSALYPDARTEMKEIINEIKLLNEKHRESMKK</sequence>
<evidence type="ECO:0000313" key="2">
    <source>
        <dbReference type="EMBL" id="NEX77304.1"/>
    </source>
</evidence>
<organism evidence="2 3">
    <name type="scientific">Neobacillus thermocopriae</name>
    <dbReference type="NCBI Taxonomy" id="1215031"/>
    <lineage>
        <taxon>Bacteria</taxon>
        <taxon>Bacillati</taxon>
        <taxon>Bacillota</taxon>
        <taxon>Bacilli</taxon>
        <taxon>Bacillales</taxon>
        <taxon>Bacillaceae</taxon>
        <taxon>Neobacillus</taxon>
    </lineage>
</organism>
<proteinExistence type="predicted"/>
<feature type="coiled-coil region" evidence="1">
    <location>
        <begin position="57"/>
        <end position="84"/>
    </location>
</feature>
<comment type="caution">
    <text evidence="2">The sequence shown here is derived from an EMBL/GenBank/DDBJ whole genome shotgun (WGS) entry which is preliminary data.</text>
</comment>
<dbReference type="AlphaFoldDB" id="A0A6B3TK49"/>
<dbReference type="RefSeq" id="WP_163249779.1">
    <property type="nucleotide sequence ID" value="NZ_JAAIUV010000001.1"/>
</dbReference>
<dbReference type="InterPro" id="IPR020393">
    <property type="entry name" value="Uncharacterised_YusU"/>
</dbReference>
<reference evidence="2" key="1">
    <citation type="submission" date="2020-02" db="EMBL/GenBank/DDBJ databases">
        <title>Bacillus sedimentmangrovi sp. nov., isolated from sediment of the mangrove ecosystem.</title>
        <authorList>
            <person name="Liu G."/>
        </authorList>
    </citation>
    <scope>NUCLEOTIDE SEQUENCE [LARGE SCALE GENOMIC DNA]</scope>
    <source>
        <strain evidence="2">SgZ-7</strain>
    </source>
</reference>
<keyword evidence="1" id="KW-0175">Coiled coil</keyword>
<accession>A0A6B3TK49</accession>
<protein>
    <submittedName>
        <fullName evidence="2">DUF2573 family protein</fullName>
    </submittedName>
</protein>
<dbReference type="EMBL" id="JAAIUV010000001">
    <property type="protein sequence ID" value="NEX77304.1"/>
    <property type="molecule type" value="Genomic_DNA"/>
</dbReference>
<dbReference type="Pfam" id="PF10835">
    <property type="entry name" value="DUF2573"/>
    <property type="match status" value="1"/>
</dbReference>
<evidence type="ECO:0000256" key="1">
    <source>
        <dbReference type="SAM" id="Coils"/>
    </source>
</evidence>
<evidence type="ECO:0000313" key="3">
    <source>
        <dbReference type="Proteomes" id="UP000481621"/>
    </source>
</evidence>
<gene>
    <name evidence="2" type="ORF">G4Z05_00100</name>
</gene>
<keyword evidence="3" id="KW-1185">Reference proteome</keyword>